<evidence type="ECO:0008006" key="3">
    <source>
        <dbReference type="Google" id="ProtNLM"/>
    </source>
</evidence>
<gene>
    <name evidence="1" type="ORF">CORC01_10545</name>
</gene>
<dbReference type="Proteomes" id="UP000176998">
    <property type="component" value="Unassembled WGS sequence"/>
</dbReference>
<organism evidence="1 2">
    <name type="scientific">Colletotrichum orchidophilum</name>
    <dbReference type="NCBI Taxonomy" id="1209926"/>
    <lineage>
        <taxon>Eukaryota</taxon>
        <taxon>Fungi</taxon>
        <taxon>Dikarya</taxon>
        <taxon>Ascomycota</taxon>
        <taxon>Pezizomycotina</taxon>
        <taxon>Sordariomycetes</taxon>
        <taxon>Hypocreomycetidae</taxon>
        <taxon>Glomerellales</taxon>
        <taxon>Glomerellaceae</taxon>
        <taxon>Colletotrichum</taxon>
    </lineage>
</organism>
<sequence length="370" mass="41335">MSQIDPNGLFPDVDVLCGMPELGGVAACEFQVLQNDSSNCAFILDLKEEQPPYGLPNQLYARIRKSEKNEPLLATAALQKLAYAVLPHLVPKIWGSGHSRTDDGTVIAYVLSQVYPNACTLESVWGDLDDNNRAKLIDNLFEAISKLRRVSLPKLSYEQRKIFRNTPFEIKDAENPISVGGPSYGYHSGIGSFLQDNLYPRDAESTVNTKPDGTVVVSVYAPKEESFGFPQTDLDVLTQSSIFCHNDLEPCNILDEAGFVPFAFEVGRKDSHLGLQNVTWSWYDMYRQLAAHHLLDTPGHSIWSKLIRCLMSVAACHQDSEGSTTDGQAQRLWQEKEKITFSTLTEEGWVKMGGSEVFNFKVEENEQYQG</sequence>
<reference evidence="1 2" key="1">
    <citation type="submission" date="2016-09" db="EMBL/GenBank/DDBJ databases">
        <authorList>
            <person name="Capua I."/>
            <person name="De Benedictis P."/>
            <person name="Joannis T."/>
            <person name="Lombin L.H."/>
            <person name="Cattoli G."/>
        </authorList>
    </citation>
    <scope>NUCLEOTIDE SEQUENCE [LARGE SCALE GENOMIC DNA]</scope>
    <source>
        <strain evidence="1 2">IMI 309357</strain>
    </source>
</reference>
<accession>A0A1G4AYI8</accession>
<comment type="caution">
    <text evidence="1">The sequence shown here is derived from an EMBL/GenBank/DDBJ whole genome shotgun (WGS) entry which is preliminary data.</text>
</comment>
<dbReference type="AlphaFoldDB" id="A0A1G4AYI8"/>
<dbReference type="EMBL" id="MJBS01000105">
    <property type="protein sequence ID" value="OHE94207.1"/>
    <property type="molecule type" value="Genomic_DNA"/>
</dbReference>
<protein>
    <recommendedName>
        <fullName evidence="3">Aminoglycoside phosphotransferase domain-containing protein</fullName>
    </recommendedName>
</protein>
<evidence type="ECO:0000313" key="2">
    <source>
        <dbReference type="Proteomes" id="UP000176998"/>
    </source>
</evidence>
<dbReference type="RefSeq" id="XP_022471370.1">
    <property type="nucleotide sequence ID" value="XM_022622173.1"/>
</dbReference>
<name>A0A1G4AYI8_9PEZI</name>
<evidence type="ECO:0000313" key="1">
    <source>
        <dbReference type="EMBL" id="OHE94207.1"/>
    </source>
</evidence>
<dbReference type="OrthoDB" id="2906425at2759"/>
<proteinExistence type="predicted"/>
<dbReference type="GeneID" id="34563683"/>
<keyword evidence="2" id="KW-1185">Reference proteome</keyword>